<reference evidence="1" key="1">
    <citation type="submission" date="2023-03" db="EMBL/GenBank/DDBJ databases">
        <title>Amycolatopsis taiwanensis NBRC 103393.</title>
        <authorList>
            <person name="Ichikawa N."/>
            <person name="Sato H."/>
            <person name="Tonouchi N."/>
        </authorList>
    </citation>
    <scope>NUCLEOTIDE SEQUENCE</scope>
    <source>
        <strain evidence="1">NBRC 103393</strain>
    </source>
</reference>
<proteinExistence type="predicted"/>
<protein>
    <submittedName>
        <fullName evidence="1">Uncharacterized protein</fullName>
    </submittedName>
</protein>
<gene>
    <name evidence="1" type="ORF">Atai01_17250</name>
</gene>
<dbReference type="EMBL" id="BSTI01000003">
    <property type="protein sequence ID" value="GLY65106.1"/>
    <property type="molecule type" value="Genomic_DNA"/>
</dbReference>
<dbReference type="Proteomes" id="UP001165136">
    <property type="component" value="Unassembled WGS sequence"/>
</dbReference>
<accession>A0A9W6VG36</accession>
<dbReference type="RefSeq" id="WP_285486445.1">
    <property type="nucleotide sequence ID" value="NZ_BSTI01000003.1"/>
</dbReference>
<evidence type="ECO:0000313" key="1">
    <source>
        <dbReference type="EMBL" id="GLY65106.1"/>
    </source>
</evidence>
<keyword evidence="2" id="KW-1185">Reference proteome</keyword>
<sequence length="64" mass="6491">MVGVEQVAGAQAGAATDLHDQTVASTVRLEQGEDARCAIVGAEAEAAVMGSREVHAVRLLFGGI</sequence>
<organism evidence="1 2">
    <name type="scientific">Amycolatopsis taiwanensis</name>
    <dbReference type="NCBI Taxonomy" id="342230"/>
    <lineage>
        <taxon>Bacteria</taxon>
        <taxon>Bacillati</taxon>
        <taxon>Actinomycetota</taxon>
        <taxon>Actinomycetes</taxon>
        <taxon>Pseudonocardiales</taxon>
        <taxon>Pseudonocardiaceae</taxon>
        <taxon>Amycolatopsis</taxon>
    </lineage>
</organism>
<dbReference type="AlphaFoldDB" id="A0A9W6VG36"/>
<comment type="caution">
    <text evidence="1">The sequence shown here is derived from an EMBL/GenBank/DDBJ whole genome shotgun (WGS) entry which is preliminary data.</text>
</comment>
<name>A0A9W6VG36_9PSEU</name>
<evidence type="ECO:0000313" key="2">
    <source>
        <dbReference type="Proteomes" id="UP001165136"/>
    </source>
</evidence>